<dbReference type="SUPFAM" id="SSF51604">
    <property type="entry name" value="Enolase C-terminal domain-like"/>
    <property type="match status" value="1"/>
</dbReference>
<feature type="binding site" evidence="5">
    <location>
        <position position="220"/>
    </location>
    <ligand>
        <name>Mg(2+)</name>
        <dbReference type="ChEBI" id="CHEBI:18420"/>
    </ligand>
</feature>
<name>A0ABD5ZZI3_9EURY</name>
<keyword evidence="1 5" id="KW-0479">Metal-binding</keyword>
<accession>A0ABD5ZZI3</accession>
<feature type="active site" description="Proton acceptor" evidence="5">
    <location>
        <position position="267"/>
    </location>
</feature>
<dbReference type="InterPro" id="IPR029065">
    <property type="entry name" value="Enolase_C-like"/>
</dbReference>
<dbReference type="InterPro" id="IPR013342">
    <property type="entry name" value="Mandelate_racemase_C"/>
</dbReference>
<evidence type="ECO:0000313" key="8">
    <source>
        <dbReference type="Proteomes" id="UP001596434"/>
    </source>
</evidence>
<dbReference type="Pfam" id="PF13378">
    <property type="entry name" value="MR_MLE_C"/>
    <property type="match status" value="1"/>
</dbReference>
<comment type="similarity">
    <text evidence="5">Belongs to the mandelate racemase/muconate lactonizing enzyme family. MenC type 1 subfamily.</text>
</comment>
<dbReference type="HAMAP" id="MF_00470">
    <property type="entry name" value="MenC_1"/>
    <property type="match status" value="1"/>
</dbReference>
<evidence type="ECO:0000313" key="7">
    <source>
        <dbReference type="EMBL" id="MFC7255849.1"/>
    </source>
</evidence>
<dbReference type="SFLD" id="SFLDS00001">
    <property type="entry name" value="Enolase"/>
    <property type="match status" value="1"/>
</dbReference>
<keyword evidence="4 5" id="KW-0456">Lyase</keyword>
<dbReference type="GeneID" id="96954224"/>
<dbReference type="Pfam" id="PF02746">
    <property type="entry name" value="MR_MLE_N"/>
    <property type="match status" value="1"/>
</dbReference>
<dbReference type="Gene3D" id="3.20.20.120">
    <property type="entry name" value="Enolase-like C-terminal domain"/>
    <property type="match status" value="1"/>
</dbReference>
<dbReference type="GO" id="GO:0000287">
    <property type="term" value="F:magnesium ion binding"/>
    <property type="evidence" value="ECO:0007669"/>
    <property type="project" value="UniProtKB-UniRule"/>
</dbReference>
<dbReference type="AlphaFoldDB" id="A0ABD5ZZI3"/>
<dbReference type="PANTHER" id="PTHR48073:SF2">
    <property type="entry name" value="O-SUCCINYLBENZOATE SYNTHASE"/>
    <property type="match status" value="1"/>
</dbReference>
<proteinExistence type="inferred from homology"/>
<protein>
    <recommendedName>
        <fullName evidence="5">o-succinylbenzoate synthase</fullName>
        <shortName evidence="5">OSB synthase</shortName>
        <shortName evidence="5">OSBS</shortName>
        <ecNumber evidence="5">4.2.1.113</ecNumber>
    </recommendedName>
    <alternativeName>
        <fullName evidence="5">4-(2'-carboxyphenyl)-4-oxybutyric acid synthase</fullName>
    </alternativeName>
    <alternativeName>
        <fullName evidence="5">o-succinylbenzoic acid synthase</fullName>
    </alternativeName>
</protein>
<comment type="pathway">
    <text evidence="5">Quinol/quinone metabolism; 1,4-dihydroxy-2-naphthoate biosynthesis; 1,4-dihydroxy-2-naphthoate from chorismate: step 4/7.</text>
</comment>
<evidence type="ECO:0000256" key="3">
    <source>
        <dbReference type="ARBA" id="ARBA00023235"/>
    </source>
</evidence>
<dbReference type="InterPro" id="IPR029017">
    <property type="entry name" value="Enolase-like_N"/>
</dbReference>
<keyword evidence="3" id="KW-0413">Isomerase</keyword>
<dbReference type="CDD" id="cd03320">
    <property type="entry name" value="OSBS"/>
    <property type="match status" value="1"/>
</dbReference>
<feature type="active site" description="Proton donor" evidence="5">
    <location>
        <position position="165"/>
    </location>
</feature>
<comment type="caution">
    <text evidence="7">The sequence shown here is derived from an EMBL/GenBank/DDBJ whole genome shotgun (WGS) entry which is preliminary data.</text>
</comment>
<evidence type="ECO:0000256" key="2">
    <source>
        <dbReference type="ARBA" id="ARBA00022842"/>
    </source>
</evidence>
<dbReference type="SUPFAM" id="SSF54826">
    <property type="entry name" value="Enolase N-terminal domain-like"/>
    <property type="match status" value="1"/>
</dbReference>
<evidence type="ECO:0000256" key="4">
    <source>
        <dbReference type="ARBA" id="ARBA00023239"/>
    </source>
</evidence>
<dbReference type="GO" id="GO:0009234">
    <property type="term" value="P:menaquinone biosynthetic process"/>
    <property type="evidence" value="ECO:0007669"/>
    <property type="project" value="UniProtKB-UniRule"/>
</dbReference>
<keyword evidence="2 5" id="KW-0460">Magnesium</keyword>
<dbReference type="InterPro" id="IPR010196">
    <property type="entry name" value="OSB_synthase_MenC1"/>
</dbReference>
<dbReference type="InterPro" id="IPR018110">
    <property type="entry name" value="Mandel_Rmase/mucon_lact_enz_CS"/>
</dbReference>
<dbReference type="InterPro" id="IPR036849">
    <property type="entry name" value="Enolase-like_C_sf"/>
</dbReference>
<reference evidence="7 8" key="1">
    <citation type="journal article" date="2019" name="Int. J. Syst. Evol. Microbiol.">
        <title>The Global Catalogue of Microorganisms (GCM) 10K type strain sequencing project: providing services to taxonomists for standard genome sequencing and annotation.</title>
        <authorList>
            <consortium name="The Broad Institute Genomics Platform"/>
            <consortium name="The Broad Institute Genome Sequencing Center for Infectious Disease"/>
            <person name="Wu L."/>
            <person name="Ma J."/>
        </authorList>
    </citation>
    <scope>NUCLEOTIDE SEQUENCE [LARGE SCALE GENOMIC DNA]</scope>
    <source>
        <strain evidence="7 8">GX21</strain>
    </source>
</reference>
<dbReference type="SFLD" id="SFLDF00009">
    <property type="entry name" value="o-succinylbenzoate_synthase"/>
    <property type="match status" value="1"/>
</dbReference>
<dbReference type="GO" id="GO:0043748">
    <property type="term" value="F:O-succinylbenzoate synthase activity"/>
    <property type="evidence" value="ECO:0007669"/>
    <property type="project" value="UniProtKB-EC"/>
</dbReference>
<dbReference type="Proteomes" id="UP001596434">
    <property type="component" value="Unassembled WGS sequence"/>
</dbReference>
<organism evidence="7 8">
    <name type="scientific">Haloplanus litoreus</name>
    <dbReference type="NCBI Taxonomy" id="767515"/>
    <lineage>
        <taxon>Archaea</taxon>
        <taxon>Methanobacteriati</taxon>
        <taxon>Methanobacteriota</taxon>
        <taxon>Stenosarchaea group</taxon>
        <taxon>Halobacteria</taxon>
        <taxon>Halobacteriales</taxon>
        <taxon>Haloferacaceae</taxon>
        <taxon>Haloplanus</taxon>
    </lineage>
</organism>
<dbReference type="SMART" id="SM00922">
    <property type="entry name" value="MR_MLE"/>
    <property type="match status" value="1"/>
</dbReference>
<evidence type="ECO:0000256" key="1">
    <source>
        <dbReference type="ARBA" id="ARBA00022723"/>
    </source>
</evidence>
<keyword evidence="5" id="KW-0474">Menaquinone biosynthesis</keyword>
<dbReference type="InterPro" id="IPR013341">
    <property type="entry name" value="Mandelate_racemase_N_dom"/>
</dbReference>
<comment type="cofactor">
    <cofactor evidence="5">
        <name>a divalent metal cation</name>
        <dbReference type="ChEBI" id="CHEBI:60240"/>
    </cofactor>
</comment>
<dbReference type="EC" id="4.2.1.113" evidence="5"/>
<feature type="binding site" evidence="5">
    <location>
        <position position="244"/>
    </location>
    <ligand>
        <name>Mg(2+)</name>
        <dbReference type="ChEBI" id="CHEBI:18420"/>
    </ligand>
</feature>
<dbReference type="PROSITE" id="PS00909">
    <property type="entry name" value="MR_MLE_2"/>
    <property type="match status" value="1"/>
</dbReference>
<dbReference type="SFLD" id="SFLDG00180">
    <property type="entry name" value="muconate_cycloisomerase"/>
    <property type="match status" value="1"/>
</dbReference>
<dbReference type="PANTHER" id="PTHR48073">
    <property type="entry name" value="O-SUCCINYLBENZOATE SYNTHASE-RELATED"/>
    <property type="match status" value="1"/>
</dbReference>
<comment type="function">
    <text evidence="5">Converts 2-succinyl-6-hydroxy-2,4-cyclohexadiene-1-carboxylate (SHCHC) to 2-succinylbenzoate (OSB).</text>
</comment>
<comment type="pathway">
    <text evidence="5">Quinol/quinone metabolism; menaquinone biosynthesis.</text>
</comment>
<feature type="domain" description="Mandelate racemase/muconate lactonizing enzyme C-terminal" evidence="6">
    <location>
        <begin position="144"/>
        <end position="241"/>
    </location>
</feature>
<feature type="binding site" evidence="5">
    <location>
        <position position="194"/>
    </location>
    <ligand>
        <name>Mg(2+)</name>
        <dbReference type="ChEBI" id="CHEBI:18420"/>
    </ligand>
</feature>
<gene>
    <name evidence="5" type="primary">menC</name>
    <name evidence="7" type="ORF">ACFQKE_11195</name>
</gene>
<dbReference type="Gene3D" id="3.30.390.10">
    <property type="entry name" value="Enolase-like, N-terminal domain"/>
    <property type="match status" value="1"/>
</dbReference>
<evidence type="ECO:0000256" key="5">
    <source>
        <dbReference type="HAMAP-Rule" id="MF_00470"/>
    </source>
</evidence>
<keyword evidence="8" id="KW-1185">Reference proteome</keyword>
<comment type="catalytic activity">
    <reaction evidence="5">
        <text>(1R,6R)-6-hydroxy-2-succinyl-cyclohexa-2,4-diene-1-carboxylate = 2-succinylbenzoate + H2O</text>
        <dbReference type="Rhea" id="RHEA:10196"/>
        <dbReference type="ChEBI" id="CHEBI:15377"/>
        <dbReference type="ChEBI" id="CHEBI:18325"/>
        <dbReference type="ChEBI" id="CHEBI:58689"/>
        <dbReference type="EC" id="4.2.1.113"/>
    </reaction>
</comment>
<dbReference type="EMBL" id="JBHTAT010000001">
    <property type="protein sequence ID" value="MFC7255849.1"/>
    <property type="molecule type" value="Genomic_DNA"/>
</dbReference>
<sequence length="360" mass="36392">MNRRDFSLPLARPLSTARGRIERREGVLVGIDAHDVRGVGEATPLPGWTESLTDCRTALDAVAAAGDDALFDAVADAGDAPDPLNDAPPSVTDPLDDAPAARHAVEHALLDAAGRYAGRSLASLLTDGPAATVPVNATLGDADVDATVTAATEAVEAGFDCLKLKVGVGALDRDVTRLRAVRDAVGADVALRADANGAWNRETAMEAVDAFAALDLAYLEQPLPAGDLSGHAALRDRGVDVAVDETLAEMHPAAVLEAGAADVLILKPMALGGPGRAYRAATDARAAGVDPVVTTTIDAVPARTAAVHVAAAIPDVRACGLATGSALATDLAADPVPVDRGTIAVPEGSGVAGDAFDDLV</sequence>
<dbReference type="RefSeq" id="WP_379704170.1">
    <property type="nucleotide sequence ID" value="NZ_JBHTAT010000001.1"/>
</dbReference>
<dbReference type="GO" id="GO:0016854">
    <property type="term" value="F:racemase and epimerase activity"/>
    <property type="evidence" value="ECO:0007669"/>
    <property type="project" value="UniProtKB-ARBA"/>
</dbReference>
<evidence type="ECO:0000259" key="6">
    <source>
        <dbReference type="SMART" id="SM00922"/>
    </source>
</evidence>